<feature type="domain" description="BIG2" evidence="1">
    <location>
        <begin position="634"/>
        <end position="715"/>
    </location>
</feature>
<keyword evidence="3" id="KW-1185">Reference proteome</keyword>
<proteinExistence type="predicted"/>
<dbReference type="InterPro" id="IPR003343">
    <property type="entry name" value="Big_2"/>
</dbReference>
<dbReference type="EMBL" id="QJVJ01000008">
    <property type="protein sequence ID" value="PYI53029.1"/>
    <property type="molecule type" value="Genomic_DNA"/>
</dbReference>
<feature type="domain" description="BIG2" evidence="1">
    <location>
        <begin position="385"/>
        <end position="465"/>
    </location>
</feature>
<dbReference type="Proteomes" id="UP000247476">
    <property type="component" value="Unassembled WGS sequence"/>
</dbReference>
<evidence type="ECO:0000313" key="2">
    <source>
        <dbReference type="EMBL" id="PYI53029.1"/>
    </source>
</evidence>
<feature type="domain" description="BIG2" evidence="1">
    <location>
        <begin position="551"/>
        <end position="631"/>
    </location>
</feature>
<protein>
    <recommendedName>
        <fullName evidence="1">BIG2 domain-containing protein</fullName>
    </recommendedName>
</protein>
<sequence length="1133" mass="118484">MADLTQWNKRTGTGSGFSLKSFGIVMLQFILIAAMITGPGSGLAWAADEISRLVLNKNTLTLSEGDTYSLTATSVLVNGSTSDVTIKADWNSGDTNVATVYAGNVTAKKEGTATVTATYMGKTEVVNITVHKKVKSLSKDKTKLSKRVGQAPEQITLEAAYTDGTTEDVTAKAEWKSERDAVATVVNGKVTPVAAGETNVTATYGGKSVTIPVGVDIVRRIDPDPESVDLRVGGSSDVQLIAMFEDGATDDVADKAEWTTANGSIADVFKGKVTAYGAGQTTITGKYGGKSATIIVNVETVKRLEADKTDLFLKPEQSAPVVLTAYYADADNSSQVVTTKATWSSSDESIADVEDGVITAHSVGQATITASYGTKTVSITVDAGIARKLEANKTSLSMRKNGTEDVKLEAVFASGAKEDVTAQATWSSSDESVAYVSNGKVRANGSGEATIKAEYGDKSVSIPVRVDTARGLKATPSALDVKTGDSKTVKLEVTYADGTTEDVTAKAEWSSDKPEIADVIDGTITALGTGQAVITGKYGDKTAVVTVNVELAKKLKASKTDLFLKVGGTDNVTLEATFADGTVADVTTKAEWSSDDADVADVTDGKIKTYKSGQATITAAYGGKTVSVNVDVSVARKLDIDKKSLSLRKGDTAAALKLTAYYADGSNEPVTDKAEWSSDQEGVAIVSNGVIRAIDSGEAKITAKYGDKLVTVAVSVDPASKLEADKQRIELQPGSTADIALTATYADGKTEDVTGKAEWISSNESFATVSDGTVTAVARGEAVITAKYGKKTVKVYVSVGAIESLTASDKTLYLKEGEGKQIVLTSKYKDGMVKESTDEAEWTSSQPGIAEVSHGYVTGVASGKSTITAKVGEKSVTVVVQVELADKLTATHRSVVLRKGGEQQIGLTATYGNGTTEDVTNKAVWTVSSTKIADVNNGLVTAYESGRVTVTAKYGAKTISIPVDIDTATKIAINKKSTLLKTGQSEQLTVTATFSDGTTRDVTTEAEWTTRSFKIADVNEKGVVTAVGYGKTTISVKYGGKTASIPVEVDSLKYLKTSVKTIELKAGQSKQVALTATYKDGTEGEVAPLAEWKSSKDTVADVKDGTITAYGKGTATITAKFGGKTATLKVIVK</sequence>
<feature type="domain" description="BIG2" evidence="1">
    <location>
        <begin position="49"/>
        <end position="129"/>
    </location>
</feature>
<dbReference type="Pfam" id="PF02368">
    <property type="entry name" value="Big_2"/>
    <property type="match status" value="2"/>
</dbReference>
<accession>A0A2V5K1I3</accession>
<feature type="domain" description="BIG2" evidence="1">
    <location>
        <begin position="967"/>
        <end position="1048"/>
    </location>
</feature>
<feature type="domain" description="BIG2" evidence="1">
    <location>
        <begin position="801"/>
        <end position="881"/>
    </location>
</feature>
<dbReference type="SUPFAM" id="SSF49373">
    <property type="entry name" value="Invasin/intimin cell-adhesion fragments"/>
    <property type="match status" value="13"/>
</dbReference>
<evidence type="ECO:0000313" key="3">
    <source>
        <dbReference type="Proteomes" id="UP000247476"/>
    </source>
</evidence>
<comment type="caution">
    <text evidence="2">The sequence shown here is derived from an EMBL/GenBank/DDBJ whole genome shotgun (WGS) entry which is preliminary data.</text>
</comment>
<dbReference type="SMART" id="SM00635">
    <property type="entry name" value="BID_2"/>
    <property type="match status" value="13"/>
</dbReference>
<gene>
    <name evidence="2" type="ORF">DLM86_18695</name>
</gene>
<feature type="domain" description="BIG2" evidence="1">
    <location>
        <begin position="217"/>
        <end position="297"/>
    </location>
</feature>
<dbReference type="RefSeq" id="WP_110841577.1">
    <property type="nucleotide sequence ID" value="NZ_QJVJ01000008.1"/>
</dbReference>
<dbReference type="Gene3D" id="2.60.40.1080">
    <property type="match status" value="13"/>
</dbReference>
<name>A0A2V5K1I3_9BACL</name>
<feature type="domain" description="BIG2" evidence="1">
    <location>
        <begin position="307"/>
        <end position="382"/>
    </location>
</feature>
<feature type="domain" description="BIG2" evidence="1">
    <location>
        <begin position="1051"/>
        <end position="1131"/>
    </location>
</feature>
<feature type="domain" description="BIG2" evidence="1">
    <location>
        <begin position="884"/>
        <end position="964"/>
    </location>
</feature>
<feature type="domain" description="BIG2" evidence="1">
    <location>
        <begin position="468"/>
        <end position="548"/>
    </location>
</feature>
<evidence type="ECO:0000259" key="1">
    <source>
        <dbReference type="SMART" id="SM00635"/>
    </source>
</evidence>
<dbReference type="AlphaFoldDB" id="A0A2V5K1I3"/>
<organism evidence="2 3">
    <name type="scientific">Paenibacillus flagellatus</name>
    <dbReference type="NCBI Taxonomy" id="2211139"/>
    <lineage>
        <taxon>Bacteria</taxon>
        <taxon>Bacillati</taxon>
        <taxon>Bacillota</taxon>
        <taxon>Bacilli</taxon>
        <taxon>Bacillales</taxon>
        <taxon>Paenibacillaceae</taxon>
        <taxon>Paenibacillus</taxon>
    </lineage>
</organism>
<feature type="domain" description="BIG2" evidence="1">
    <location>
        <begin position="718"/>
        <end position="798"/>
    </location>
</feature>
<feature type="domain" description="BIG2" evidence="1">
    <location>
        <begin position="133"/>
        <end position="214"/>
    </location>
</feature>
<reference evidence="2 3" key="1">
    <citation type="submission" date="2018-05" db="EMBL/GenBank/DDBJ databases">
        <title>Paenibacillus flagellatus sp. nov., isolated from selenium mineral soil.</title>
        <authorList>
            <person name="Dai X."/>
        </authorList>
    </citation>
    <scope>NUCLEOTIDE SEQUENCE [LARGE SCALE GENOMIC DNA]</scope>
    <source>
        <strain evidence="2 3">DXL2</strain>
    </source>
</reference>
<dbReference type="InterPro" id="IPR008964">
    <property type="entry name" value="Invasin/intimin_cell_adhesion"/>
</dbReference>
<dbReference type="OrthoDB" id="2348975at2"/>